<reference evidence="5" key="1">
    <citation type="journal article" date="2015" name="Genome Announc.">
        <title>Draft Genome Sequence of Tolypothrix boutellei Strain VB521301.</title>
        <authorList>
            <person name="Chandrababunaidu M.M."/>
            <person name="Singh D."/>
            <person name="Sen D."/>
            <person name="Bhan S."/>
            <person name="Das S."/>
            <person name="Gupta A."/>
            <person name="Adhikary S.P."/>
            <person name="Tripathy S."/>
        </authorList>
    </citation>
    <scope>NUCLEOTIDE SEQUENCE</scope>
    <source>
        <strain evidence="5">VB521301</strain>
    </source>
</reference>
<feature type="domain" description="UCP01524 winged helix-turn-helix" evidence="3">
    <location>
        <begin position="366"/>
        <end position="441"/>
    </location>
</feature>
<feature type="domain" description="DUF2172" evidence="2">
    <location>
        <begin position="77"/>
        <end position="168"/>
    </location>
</feature>
<dbReference type="InterPro" id="IPR036388">
    <property type="entry name" value="WH-like_DNA-bd_sf"/>
</dbReference>
<dbReference type="Proteomes" id="UP000029738">
    <property type="component" value="Unassembled WGS sequence"/>
</dbReference>
<dbReference type="Pfam" id="PF16221">
    <property type="entry name" value="HTH_47"/>
    <property type="match status" value="1"/>
</dbReference>
<sequence>MPEAELSKTITFSYDESDDNSMGNELYQFICKLYPICRSITGNGTRKTLQLLQEDIPLKIHEIPTGTQVFDWTVPKEWNIKDAYIKNSKGEKILEFANSNLHILNYSIPIHKKVNLQELTDHLFTIPEHPTWIPYRTSYYKETWGFCLTHQQYLELQDDEYEVFIDSSLEPGYLTYGEYFIPGESSDEVLISCHICHPSLCNDNLSGIAIAVSLAKHINQVTPYYSYRFLFIPGTIGSITWLALNEINVSKIKHGLVLTCLGDAGKFTYKKSRRGDTEIDKIVTYILNNTTKDSKVIDFFPYGYDERQYCSPGFNLAVGCLMRSPHGSFPEYHTSADNLDFIQPQYLADSLSKCISILSILDNNKIYLNQNPKCEPQMGKRGLYKAVGGYKNDELNQMALLWVLNLSDGHHTLLDIAQKSGITFDEIKYAADALLKHDLLKIL</sequence>
<dbReference type="Pfam" id="PF09940">
    <property type="entry name" value="DUF2172"/>
    <property type="match status" value="1"/>
</dbReference>
<feature type="binding site" evidence="1">
    <location>
        <position position="197"/>
    </location>
    <ligand>
        <name>Zn(2+)</name>
        <dbReference type="ChEBI" id="CHEBI:29105"/>
    </ligand>
</feature>
<dbReference type="InterPro" id="IPR032610">
    <property type="entry name" value="DUF2172"/>
</dbReference>
<comment type="cofactor">
    <cofactor evidence="1">
        <name>Zn(2+)</name>
        <dbReference type="ChEBI" id="CHEBI:29105"/>
    </cofactor>
    <text evidence="1">Binds 1 zinc ion per subunit.</text>
</comment>
<dbReference type="Gene3D" id="3.40.630.10">
    <property type="entry name" value="Zn peptidases"/>
    <property type="match status" value="1"/>
</dbReference>
<feature type="domain" description="DUF4910" evidence="4">
    <location>
        <begin position="27"/>
        <end position="364"/>
    </location>
</feature>
<dbReference type="PIRSF" id="PIRSF015244">
    <property type="entry name" value="UCP015244"/>
    <property type="match status" value="1"/>
</dbReference>
<gene>
    <name evidence="5" type="ORF">DA73_0400028080</name>
</gene>
<evidence type="ECO:0000313" key="6">
    <source>
        <dbReference type="Proteomes" id="UP000029738"/>
    </source>
</evidence>
<evidence type="ECO:0000256" key="1">
    <source>
        <dbReference type="PIRSR" id="PIRSR015244-50"/>
    </source>
</evidence>
<reference evidence="5" key="2">
    <citation type="submission" date="2019-11" db="EMBL/GenBank/DDBJ databases">
        <title>Improved Assembly of Tolypothrix boutellei genome.</title>
        <authorList>
            <person name="Sarangi A.N."/>
            <person name="Mukherjee M."/>
            <person name="Ghosh S."/>
            <person name="Singh D."/>
            <person name="Das A."/>
            <person name="Kant S."/>
            <person name="Prusty A."/>
            <person name="Tripathy S."/>
        </authorList>
    </citation>
    <scope>NUCLEOTIDE SEQUENCE</scope>
    <source>
        <strain evidence="5">VB521301</strain>
    </source>
</reference>
<dbReference type="Gene3D" id="1.10.10.10">
    <property type="entry name" value="Winged helix-like DNA-binding domain superfamily/Winged helix DNA-binding domain"/>
    <property type="match status" value="1"/>
</dbReference>
<dbReference type="SUPFAM" id="SSF53187">
    <property type="entry name" value="Zn-dependent exopeptidases"/>
    <property type="match status" value="1"/>
</dbReference>
<evidence type="ECO:0000313" key="5">
    <source>
        <dbReference type="EMBL" id="KAF3888912.1"/>
    </source>
</evidence>
<keyword evidence="6" id="KW-1185">Reference proteome</keyword>
<dbReference type="AlphaFoldDB" id="A0A8S9TBB9"/>
<accession>A0A8S9TBB9</accession>
<protein>
    <submittedName>
        <fullName evidence="5">DUF4910 domain-containing protein</fullName>
    </submittedName>
</protein>
<dbReference type="Gene3D" id="3.50.30.90">
    <property type="match status" value="1"/>
</dbReference>
<organism evidence="5 6">
    <name type="scientific">Tolypothrix bouteillei VB521301</name>
    <dbReference type="NCBI Taxonomy" id="1479485"/>
    <lineage>
        <taxon>Bacteria</taxon>
        <taxon>Bacillati</taxon>
        <taxon>Cyanobacteriota</taxon>
        <taxon>Cyanophyceae</taxon>
        <taxon>Nostocales</taxon>
        <taxon>Tolypothrichaceae</taxon>
        <taxon>Tolypothrix</taxon>
    </lineage>
</organism>
<proteinExistence type="predicted"/>
<dbReference type="Pfam" id="PF16254">
    <property type="entry name" value="DUF4910"/>
    <property type="match status" value="1"/>
</dbReference>
<dbReference type="EMBL" id="JHEG04000001">
    <property type="protein sequence ID" value="KAF3888912.1"/>
    <property type="molecule type" value="Genomic_DNA"/>
</dbReference>
<dbReference type="RefSeq" id="WP_167844766.1">
    <property type="nucleotide sequence ID" value="NZ_JHEG04000001.1"/>
</dbReference>
<keyword evidence="1" id="KW-0862">Zinc</keyword>
<comment type="caution">
    <text evidence="5">The sequence shown here is derived from an EMBL/GenBank/DDBJ whole genome shotgun (WGS) entry which is preliminary data.</text>
</comment>
<dbReference type="InterPro" id="IPR032622">
    <property type="entry name" value="UCP01524_HTH"/>
</dbReference>
<feature type="binding site" evidence="1">
    <location>
        <position position="333"/>
    </location>
    <ligand>
        <name>Zn(2+)</name>
        <dbReference type="ChEBI" id="CHEBI:29105"/>
    </ligand>
</feature>
<feature type="binding site" evidence="1">
    <location>
        <position position="203"/>
    </location>
    <ligand>
        <name>Zn(2+)</name>
        <dbReference type="ChEBI" id="CHEBI:29105"/>
    </ligand>
</feature>
<evidence type="ECO:0000259" key="3">
    <source>
        <dbReference type="Pfam" id="PF16221"/>
    </source>
</evidence>
<keyword evidence="1" id="KW-0479">Metal-binding</keyword>
<evidence type="ECO:0000259" key="4">
    <source>
        <dbReference type="Pfam" id="PF16254"/>
    </source>
</evidence>
<dbReference type="InterPro" id="IPR032589">
    <property type="entry name" value="DUF4910"/>
</dbReference>
<dbReference type="InterPro" id="IPR012353">
    <property type="entry name" value="UCP015244"/>
</dbReference>
<evidence type="ECO:0000259" key="2">
    <source>
        <dbReference type="Pfam" id="PF09940"/>
    </source>
</evidence>
<dbReference type="GO" id="GO:0046872">
    <property type="term" value="F:metal ion binding"/>
    <property type="evidence" value="ECO:0007669"/>
    <property type="project" value="UniProtKB-KW"/>
</dbReference>
<name>A0A8S9TBB9_9CYAN</name>